<dbReference type="RefSeq" id="WP_212702941.1">
    <property type="nucleotide sequence ID" value="NZ_JADMKU010000027.1"/>
</dbReference>
<evidence type="ECO:0000259" key="4">
    <source>
        <dbReference type="Pfam" id="PF00294"/>
    </source>
</evidence>
<evidence type="ECO:0000256" key="3">
    <source>
        <dbReference type="ARBA" id="ARBA00022777"/>
    </source>
</evidence>
<dbReference type="Pfam" id="PF00294">
    <property type="entry name" value="PfkB"/>
    <property type="match status" value="1"/>
</dbReference>
<comment type="caution">
    <text evidence="5">The sequence shown here is derived from an EMBL/GenBank/DDBJ whole genome shotgun (WGS) entry which is preliminary data.</text>
</comment>
<feature type="domain" description="Carbohydrate kinase PfkB" evidence="4">
    <location>
        <begin position="9"/>
        <end position="297"/>
    </location>
</feature>
<protein>
    <submittedName>
        <fullName evidence="5">Sugar kinase</fullName>
    </submittedName>
</protein>
<dbReference type="GO" id="GO:0016301">
    <property type="term" value="F:kinase activity"/>
    <property type="evidence" value="ECO:0007669"/>
    <property type="project" value="UniProtKB-KW"/>
</dbReference>
<dbReference type="EMBL" id="JADMKU010000027">
    <property type="protein sequence ID" value="MBR9653318.1"/>
    <property type="molecule type" value="Genomic_DNA"/>
</dbReference>
<keyword evidence="2" id="KW-0808">Transferase</keyword>
<comment type="similarity">
    <text evidence="1">Belongs to the carbohydrate kinase PfkB family.</text>
</comment>
<dbReference type="CDD" id="cd01166">
    <property type="entry name" value="KdgK"/>
    <property type="match status" value="1"/>
</dbReference>
<evidence type="ECO:0000256" key="2">
    <source>
        <dbReference type="ARBA" id="ARBA00022679"/>
    </source>
</evidence>
<reference evidence="5 6" key="1">
    <citation type="journal article" date="2021" name="Arch. Microbiol.">
        <title>Thalassobius aquimarinus sp. nov., isolated from the Sea of Japan seashore.</title>
        <authorList>
            <person name="Kurilenko V.V."/>
            <person name="Romanenko L.A."/>
            <person name="Chernysheva N.Y."/>
            <person name="Velansky P.V."/>
            <person name="Tekutyeva L.A."/>
            <person name="Isaeva M.P."/>
            <person name="Mikhailov V.V."/>
        </authorList>
    </citation>
    <scope>NUCLEOTIDE SEQUENCE [LARGE SCALE GENOMIC DNA]</scope>
    <source>
        <strain evidence="5 6">KMM 8518</strain>
    </source>
</reference>
<keyword evidence="6" id="KW-1185">Reference proteome</keyword>
<evidence type="ECO:0000256" key="1">
    <source>
        <dbReference type="ARBA" id="ARBA00010688"/>
    </source>
</evidence>
<evidence type="ECO:0000313" key="6">
    <source>
        <dbReference type="Proteomes" id="UP001195941"/>
    </source>
</evidence>
<keyword evidence="3 5" id="KW-0418">Kinase</keyword>
<sequence length="302" mass="31789">MTAPKAFLSVGECMVELSPGDGDGFRMGFAGDTFNTAWYARHLLGEDWTVGYVSCVGSDAISDRMLAKMRQAGIDTATVRRIPDRTVGLYMIQLEDGERSFAYWRGESAARALADDPGWLSEAFGSADVVFYSGITLAILTDAARATFCAALAQARARGATTVFDTNMRARLWPGTEAMRAGIMQGAAQADIVLPSFDEEEATFGDATPQSVAARYHAAGAGLVVVKNGAGDILVSDQAEGSFNHSPEPVAEVIDTTAAGDSFDAAFLAAYLQGQGLRRAVVQGAELAGHVVQARGALVETG</sequence>
<gene>
    <name evidence="5" type="ORF">IT775_19550</name>
</gene>
<dbReference type="SUPFAM" id="SSF53613">
    <property type="entry name" value="Ribokinase-like"/>
    <property type="match status" value="1"/>
</dbReference>
<name>A0ABS5HWG8_9RHOB</name>
<dbReference type="InterPro" id="IPR029056">
    <property type="entry name" value="Ribokinase-like"/>
</dbReference>
<accession>A0ABS5HWG8</accession>
<proteinExistence type="inferred from homology"/>
<dbReference type="PROSITE" id="PS00584">
    <property type="entry name" value="PFKB_KINASES_2"/>
    <property type="match status" value="1"/>
</dbReference>
<dbReference type="PANTHER" id="PTHR43085">
    <property type="entry name" value="HEXOKINASE FAMILY MEMBER"/>
    <property type="match status" value="1"/>
</dbReference>
<dbReference type="InterPro" id="IPR050306">
    <property type="entry name" value="PfkB_Carbo_kinase"/>
</dbReference>
<dbReference type="Gene3D" id="3.40.1190.20">
    <property type="match status" value="1"/>
</dbReference>
<organism evidence="5 6">
    <name type="scientific">Thalassovita aquimarina</name>
    <dbReference type="NCBI Taxonomy" id="2785917"/>
    <lineage>
        <taxon>Bacteria</taxon>
        <taxon>Pseudomonadati</taxon>
        <taxon>Pseudomonadota</taxon>
        <taxon>Alphaproteobacteria</taxon>
        <taxon>Rhodobacterales</taxon>
        <taxon>Roseobacteraceae</taxon>
        <taxon>Thalassovita</taxon>
    </lineage>
</organism>
<dbReference type="InterPro" id="IPR011611">
    <property type="entry name" value="PfkB_dom"/>
</dbReference>
<dbReference type="PANTHER" id="PTHR43085:SF15">
    <property type="entry name" value="2-DEHYDRO-3-DEOXYGLUCONOKINASE"/>
    <property type="match status" value="1"/>
</dbReference>
<dbReference type="InterPro" id="IPR002173">
    <property type="entry name" value="Carboh/pur_kinase_PfkB_CS"/>
</dbReference>
<dbReference type="Proteomes" id="UP001195941">
    <property type="component" value="Unassembled WGS sequence"/>
</dbReference>
<evidence type="ECO:0000313" key="5">
    <source>
        <dbReference type="EMBL" id="MBR9653318.1"/>
    </source>
</evidence>